<evidence type="ECO:0000256" key="12">
    <source>
        <dbReference type="SAM" id="MobiDB-lite"/>
    </source>
</evidence>
<dbReference type="PANTHER" id="PTHR20531">
    <property type="entry name" value="N-ALPHA-ACETYLTRANSFERASE 40"/>
    <property type="match status" value="1"/>
</dbReference>
<comment type="similarity">
    <text evidence="3">Belongs to the acetyltransferase family. NAA40 subfamily.</text>
</comment>
<evidence type="ECO:0000313" key="15">
    <source>
        <dbReference type="Proteomes" id="UP001172673"/>
    </source>
</evidence>
<dbReference type="Gene3D" id="3.40.630.30">
    <property type="match status" value="1"/>
</dbReference>
<dbReference type="SUPFAM" id="SSF55729">
    <property type="entry name" value="Acyl-CoA N-acyltransferases (Nat)"/>
    <property type="match status" value="1"/>
</dbReference>
<name>A0AA39CF94_9EURO</name>
<evidence type="ECO:0000256" key="6">
    <source>
        <dbReference type="ARBA" id="ARBA00022490"/>
    </source>
</evidence>
<gene>
    <name evidence="14" type="primary">NAT4</name>
    <name evidence="14" type="ORF">H2200_009060</name>
</gene>
<dbReference type="InterPro" id="IPR039949">
    <property type="entry name" value="NAA40"/>
</dbReference>
<feature type="region of interest" description="Disordered" evidence="12">
    <location>
        <begin position="1"/>
        <end position="25"/>
    </location>
</feature>
<feature type="domain" description="N-acetyltransferase" evidence="13">
    <location>
        <begin position="73"/>
        <end position="227"/>
    </location>
</feature>
<dbReference type="CDD" id="cd04301">
    <property type="entry name" value="NAT_SF"/>
    <property type="match status" value="1"/>
</dbReference>
<dbReference type="EMBL" id="JAPDRK010000014">
    <property type="protein sequence ID" value="KAJ9606099.1"/>
    <property type="molecule type" value="Genomic_DNA"/>
</dbReference>
<dbReference type="GO" id="GO:0043998">
    <property type="term" value="F:histone H2A acetyltransferase activity"/>
    <property type="evidence" value="ECO:0007669"/>
    <property type="project" value="InterPro"/>
</dbReference>
<dbReference type="GO" id="GO:0010485">
    <property type="term" value="F:histone H4 acetyltransferase activity"/>
    <property type="evidence" value="ECO:0007669"/>
    <property type="project" value="InterPro"/>
</dbReference>
<evidence type="ECO:0000259" key="13">
    <source>
        <dbReference type="PROSITE" id="PS51186"/>
    </source>
</evidence>
<dbReference type="GO" id="GO:0005737">
    <property type="term" value="C:cytoplasm"/>
    <property type="evidence" value="ECO:0007669"/>
    <property type="project" value="UniProtKB-SubCell"/>
</dbReference>
<dbReference type="PROSITE" id="PS51186">
    <property type="entry name" value="GNAT"/>
    <property type="match status" value="1"/>
</dbReference>
<comment type="catalytic activity">
    <reaction evidence="10">
        <text>N-terminal L-seryl-[histone H2A] + acetyl-CoA = N-terminal N(alpha)-acetyl-L-seryl-[histone H2A] + CoA + H(+)</text>
        <dbReference type="Rhea" id="RHEA:50600"/>
        <dbReference type="Rhea" id="RHEA-COMP:12742"/>
        <dbReference type="Rhea" id="RHEA-COMP:12744"/>
        <dbReference type="ChEBI" id="CHEBI:15378"/>
        <dbReference type="ChEBI" id="CHEBI:57287"/>
        <dbReference type="ChEBI" id="CHEBI:57288"/>
        <dbReference type="ChEBI" id="CHEBI:64738"/>
        <dbReference type="ChEBI" id="CHEBI:83690"/>
        <dbReference type="EC" id="2.3.1.257"/>
    </reaction>
</comment>
<keyword evidence="15" id="KW-1185">Reference proteome</keyword>
<keyword evidence="8" id="KW-0539">Nucleus</keyword>
<evidence type="ECO:0000256" key="8">
    <source>
        <dbReference type="ARBA" id="ARBA00023242"/>
    </source>
</evidence>
<keyword evidence="9 14" id="KW-0012">Acyltransferase</keyword>
<evidence type="ECO:0000256" key="10">
    <source>
        <dbReference type="ARBA" id="ARBA00047821"/>
    </source>
</evidence>
<dbReference type="InterPro" id="IPR016181">
    <property type="entry name" value="Acyl_CoA_acyltransferase"/>
</dbReference>
<evidence type="ECO:0000256" key="2">
    <source>
        <dbReference type="ARBA" id="ARBA00004496"/>
    </source>
</evidence>
<dbReference type="AlphaFoldDB" id="A0AA39CF94"/>
<evidence type="ECO:0000256" key="3">
    <source>
        <dbReference type="ARBA" id="ARBA00008870"/>
    </source>
</evidence>
<accession>A0AA39CF94</accession>
<proteinExistence type="inferred from homology"/>
<sequence>MSSSKRPKRDEAPLKTLTSPSRAGMKEKLVEKANAMSANDFYDQYAPPNFKLELFKGAVKPPFHLSWVYGDAKLLLSAGDSLLRECMKLIEQTSAKDYQNSEMKWSTAKKWKEMQLPDMKYIILVTPEDVVAGFVSFMITYEDGLEVLYLYEIHLIPEWQTQGLGRNMLHVVECFARNVGVAKVMLTVFRANERAIEWYAKRGYQEDKFSPGPRKLRNGTIKQPSYTILSKQVKS</sequence>
<evidence type="ECO:0000313" key="14">
    <source>
        <dbReference type="EMBL" id="KAJ9606099.1"/>
    </source>
</evidence>
<dbReference type="Pfam" id="PF00583">
    <property type="entry name" value="Acetyltransf_1"/>
    <property type="match status" value="1"/>
</dbReference>
<evidence type="ECO:0000256" key="7">
    <source>
        <dbReference type="ARBA" id="ARBA00022679"/>
    </source>
</evidence>
<protein>
    <recommendedName>
        <fullName evidence="5">N-alpha-acetyltransferase 40</fullName>
        <ecNumber evidence="4">2.3.1.257</ecNumber>
    </recommendedName>
</protein>
<comment type="catalytic activity">
    <reaction evidence="11">
        <text>N-terminal L-seryl-[histone H4] + acetyl-CoA = N-terminal N(alpha)-acetyl-L-seryl-[histone H4] + CoA + H(+)</text>
        <dbReference type="Rhea" id="RHEA:50596"/>
        <dbReference type="Rhea" id="RHEA-COMP:12740"/>
        <dbReference type="Rhea" id="RHEA-COMP:12743"/>
        <dbReference type="ChEBI" id="CHEBI:15378"/>
        <dbReference type="ChEBI" id="CHEBI:57287"/>
        <dbReference type="ChEBI" id="CHEBI:57288"/>
        <dbReference type="ChEBI" id="CHEBI:64738"/>
        <dbReference type="ChEBI" id="CHEBI:83690"/>
        <dbReference type="EC" id="2.3.1.257"/>
    </reaction>
</comment>
<keyword evidence="6" id="KW-0963">Cytoplasm</keyword>
<organism evidence="14 15">
    <name type="scientific">Cladophialophora chaetospira</name>
    <dbReference type="NCBI Taxonomy" id="386627"/>
    <lineage>
        <taxon>Eukaryota</taxon>
        <taxon>Fungi</taxon>
        <taxon>Dikarya</taxon>
        <taxon>Ascomycota</taxon>
        <taxon>Pezizomycotina</taxon>
        <taxon>Eurotiomycetes</taxon>
        <taxon>Chaetothyriomycetidae</taxon>
        <taxon>Chaetothyriales</taxon>
        <taxon>Herpotrichiellaceae</taxon>
        <taxon>Cladophialophora</taxon>
    </lineage>
</organism>
<comment type="caution">
    <text evidence="14">The sequence shown here is derived from an EMBL/GenBank/DDBJ whole genome shotgun (WGS) entry which is preliminary data.</text>
</comment>
<evidence type="ECO:0000256" key="4">
    <source>
        <dbReference type="ARBA" id="ARBA00012950"/>
    </source>
</evidence>
<comment type="subcellular location">
    <subcellularLocation>
        <location evidence="2">Cytoplasm</location>
    </subcellularLocation>
    <subcellularLocation>
        <location evidence="1">Nucleus</location>
    </subcellularLocation>
</comment>
<dbReference type="EC" id="2.3.1.257" evidence="4"/>
<keyword evidence="7 14" id="KW-0808">Transferase</keyword>
<evidence type="ECO:0000256" key="5">
    <source>
        <dbReference type="ARBA" id="ARBA00015043"/>
    </source>
</evidence>
<evidence type="ECO:0000256" key="11">
    <source>
        <dbReference type="ARBA" id="ARBA00049524"/>
    </source>
</evidence>
<dbReference type="GO" id="GO:1990189">
    <property type="term" value="F:protein N-terminal-serine acetyltransferase activity"/>
    <property type="evidence" value="ECO:0007669"/>
    <property type="project" value="UniProtKB-EC"/>
</dbReference>
<dbReference type="InterPro" id="IPR000182">
    <property type="entry name" value="GNAT_dom"/>
</dbReference>
<dbReference type="GO" id="GO:0005634">
    <property type="term" value="C:nucleus"/>
    <property type="evidence" value="ECO:0007669"/>
    <property type="project" value="UniProtKB-SubCell"/>
</dbReference>
<dbReference type="Proteomes" id="UP001172673">
    <property type="component" value="Unassembled WGS sequence"/>
</dbReference>
<evidence type="ECO:0000256" key="9">
    <source>
        <dbReference type="ARBA" id="ARBA00023315"/>
    </source>
</evidence>
<dbReference type="PANTHER" id="PTHR20531:SF1">
    <property type="entry name" value="N-ALPHA-ACETYLTRANSFERASE 40"/>
    <property type="match status" value="1"/>
</dbReference>
<evidence type="ECO:0000256" key="1">
    <source>
        <dbReference type="ARBA" id="ARBA00004123"/>
    </source>
</evidence>
<reference evidence="14" key="1">
    <citation type="submission" date="2022-10" db="EMBL/GenBank/DDBJ databases">
        <title>Culturing micro-colonial fungi from biological soil crusts in the Mojave desert and describing Neophaeococcomyces mojavensis, and introducing the new genera and species Taxawa tesnikishii.</title>
        <authorList>
            <person name="Kurbessoian T."/>
            <person name="Stajich J.E."/>
        </authorList>
    </citation>
    <scope>NUCLEOTIDE SEQUENCE</scope>
    <source>
        <strain evidence="14">TK_41</strain>
    </source>
</reference>